<reference evidence="2" key="1">
    <citation type="journal article" date="2021" name="Proc. Natl. Acad. Sci. U.S.A.">
        <title>A Catalog of Tens of Thousands of Viruses from Human Metagenomes Reveals Hidden Associations with Chronic Diseases.</title>
        <authorList>
            <person name="Tisza M.J."/>
            <person name="Buck C.B."/>
        </authorList>
    </citation>
    <scope>NUCLEOTIDE SEQUENCE</scope>
    <source>
        <strain evidence="2">CtX172</strain>
    </source>
</reference>
<evidence type="ECO:0000313" key="2">
    <source>
        <dbReference type="EMBL" id="DAE22106.1"/>
    </source>
</evidence>
<protein>
    <submittedName>
        <fullName evidence="2">Uncharacterized protein</fullName>
    </submittedName>
</protein>
<evidence type="ECO:0000256" key="1">
    <source>
        <dbReference type="SAM" id="MobiDB-lite"/>
    </source>
</evidence>
<feature type="region of interest" description="Disordered" evidence="1">
    <location>
        <begin position="1"/>
        <end position="20"/>
    </location>
</feature>
<dbReference type="EMBL" id="BK015727">
    <property type="protein sequence ID" value="DAE22106.1"/>
    <property type="molecule type" value="Genomic_DNA"/>
</dbReference>
<proteinExistence type="predicted"/>
<organism evidence="2">
    <name type="scientific">Myoviridae sp. ctX172</name>
    <dbReference type="NCBI Taxonomy" id="2826663"/>
    <lineage>
        <taxon>Viruses</taxon>
        <taxon>Duplodnaviria</taxon>
        <taxon>Heunggongvirae</taxon>
        <taxon>Uroviricota</taxon>
        <taxon>Caudoviricetes</taxon>
    </lineage>
</organism>
<name>A0A8S5QT42_9CAUD</name>
<accession>A0A8S5QT42</accession>
<sequence>MEYVGCRQKSERRSRRSASNLTNKVLRGRTQKIPRFVSSHLTYIPTNARLLAATGG</sequence>